<dbReference type="Pfam" id="PF23310">
    <property type="entry name" value="TPR_27"/>
    <property type="match status" value="1"/>
</dbReference>
<dbReference type="InterPro" id="IPR040338">
    <property type="entry name" value="At1g67623-like"/>
</dbReference>
<name>V4MNM1_EUTSA</name>
<dbReference type="SUPFAM" id="SSF81901">
    <property type="entry name" value="HCP-like"/>
    <property type="match status" value="1"/>
</dbReference>
<keyword evidence="3" id="KW-1185">Reference proteome</keyword>
<dbReference type="Gramene" id="ESQ33196">
    <property type="protein sequence ID" value="ESQ33196"/>
    <property type="gene ID" value="EUTSA_v10005434mg"/>
</dbReference>
<dbReference type="InterPro" id="IPR011990">
    <property type="entry name" value="TPR-like_helical_dom_sf"/>
</dbReference>
<organism evidence="2 3">
    <name type="scientific">Eutrema salsugineum</name>
    <name type="common">Saltwater cress</name>
    <name type="synonym">Sisymbrium salsugineum</name>
    <dbReference type="NCBI Taxonomy" id="72664"/>
    <lineage>
        <taxon>Eukaryota</taxon>
        <taxon>Viridiplantae</taxon>
        <taxon>Streptophyta</taxon>
        <taxon>Embryophyta</taxon>
        <taxon>Tracheophyta</taxon>
        <taxon>Spermatophyta</taxon>
        <taxon>Magnoliopsida</taxon>
        <taxon>eudicotyledons</taxon>
        <taxon>Gunneridae</taxon>
        <taxon>Pentapetalae</taxon>
        <taxon>rosids</taxon>
        <taxon>malvids</taxon>
        <taxon>Brassicales</taxon>
        <taxon>Brassicaceae</taxon>
        <taxon>Eutremeae</taxon>
        <taxon>Eutrema</taxon>
    </lineage>
</organism>
<dbReference type="EMBL" id="KI517748">
    <property type="protein sequence ID" value="ESQ33196.1"/>
    <property type="molecule type" value="Genomic_DNA"/>
</dbReference>
<dbReference type="Gene3D" id="1.25.40.10">
    <property type="entry name" value="Tetratricopeptide repeat domain"/>
    <property type="match status" value="1"/>
</dbReference>
<evidence type="ECO:0000313" key="2">
    <source>
        <dbReference type="EMBL" id="ESQ33196.1"/>
    </source>
</evidence>
<gene>
    <name evidence="2" type="ORF">EUTSA_v10005434mg</name>
</gene>
<evidence type="ECO:0000313" key="3">
    <source>
        <dbReference type="Proteomes" id="UP000030689"/>
    </source>
</evidence>
<dbReference type="KEGG" id="eus:EUTSA_v10005434mg"/>
<dbReference type="Proteomes" id="UP000030689">
    <property type="component" value="Unassembled WGS sequence"/>
</dbReference>
<sequence>MSHSENIIKLEDLPTHILGNIISRVGRYCRKSVRNAMEASPLLAKAAQDQRVYKTLYLRPLALHPLTTTHRYEDLMERCLTSGNAEAHYIKGIVQYFHNNNHTEGLQNLKLAAEGGYADAVYLYGIIMLCRGESEEGRAYLDKLDWQESKFKADRCWRNIKRSLHGMRIIRLPIYVATITDMRESIMCDIDDMENRCNHCYYFKQMLKFVFVI</sequence>
<dbReference type="OrthoDB" id="1076208at2759"/>
<dbReference type="PANTHER" id="PTHR33784">
    <property type="entry name" value="OS05G0482100 PROTEIN"/>
    <property type="match status" value="1"/>
</dbReference>
<dbReference type="OMA" id="NIHERCD"/>
<accession>V4MNM1</accession>
<reference evidence="2 3" key="1">
    <citation type="journal article" date="2013" name="Front. Plant Sci.">
        <title>The Reference Genome of the Halophytic Plant Eutrema salsugineum.</title>
        <authorList>
            <person name="Yang R."/>
            <person name="Jarvis D.E."/>
            <person name="Chen H."/>
            <person name="Beilstein M.A."/>
            <person name="Grimwood J."/>
            <person name="Jenkins J."/>
            <person name="Shu S."/>
            <person name="Prochnik S."/>
            <person name="Xin M."/>
            <person name="Ma C."/>
            <person name="Schmutz J."/>
            <person name="Wing R.A."/>
            <person name="Mitchell-Olds T."/>
            <person name="Schumaker K.S."/>
            <person name="Wang X."/>
        </authorList>
    </citation>
    <scope>NUCLEOTIDE SEQUENCE [LARGE SCALE GENOMIC DNA]</scope>
</reference>
<dbReference type="eggNOG" id="KOG0851">
    <property type="taxonomic scope" value="Eukaryota"/>
</dbReference>
<dbReference type="PANTHER" id="PTHR33784:SF42">
    <property type="entry name" value="F-BOX DOMAIN-CONTAINING PROTEIN"/>
    <property type="match status" value="1"/>
</dbReference>
<protein>
    <recommendedName>
        <fullName evidence="1">At2g35280-like TPR domain-containing protein</fullName>
    </recommendedName>
</protein>
<proteinExistence type="predicted"/>
<feature type="domain" description="At2g35280-like TPR" evidence="1">
    <location>
        <begin position="69"/>
        <end position="163"/>
    </location>
</feature>
<dbReference type="InterPro" id="IPR057136">
    <property type="entry name" value="At2g35280_TPR_dom"/>
</dbReference>
<dbReference type="AlphaFoldDB" id="V4MNM1"/>
<evidence type="ECO:0000259" key="1">
    <source>
        <dbReference type="Pfam" id="PF23310"/>
    </source>
</evidence>